<dbReference type="InterPro" id="IPR036280">
    <property type="entry name" value="Multihaem_cyt_sf"/>
</dbReference>
<sequence length="200" mass="21969">MKPGRLLYLFSLATVIILGGLGGLHAHANESAFLHRYVGDETCEVCHSSVRIGKQFQLWSQSPHAQAYRDLSSPEALAIGRKMGIADPQQDMRCLSCHTTAPGAHLPEIISTFRKRDGVQCESCHGPGEDYSHFSTMIDPVKSREAGLETHPEKTCKNCHNPSSPTFKGFDARKSLAEIAHPIPKSFKNEISDAYGDHAK</sequence>
<name>A0A7C3QSK5_9BACT</name>
<dbReference type="AlphaFoldDB" id="A0A7C3QSK5"/>
<dbReference type="Gene3D" id="1.10.1130.10">
    <property type="entry name" value="Flavocytochrome C3, Chain A"/>
    <property type="match status" value="1"/>
</dbReference>
<reference evidence="2" key="1">
    <citation type="journal article" date="2020" name="mSystems">
        <title>Genome- and Community-Level Interaction Insights into Carbon Utilization and Element Cycling Functions of Hydrothermarchaeota in Hydrothermal Sediment.</title>
        <authorList>
            <person name="Zhou Z."/>
            <person name="Liu Y."/>
            <person name="Xu W."/>
            <person name="Pan J."/>
            <person name="Luo Z.H."/>
            <person name="Li M."/>
        </authorList>
    </citation>
    <scope>NUCLEOTIDE SEQUENCE [LARGE SCALE GENOMIC DNA]</scope>
    <source>
        <strain evidence="2">SpSt-902</strain>
    </source>
</reference>
<proteinExistence type="predicted"/>
<dbReference type="InterPro" id="IPR023155">
    <property type="entry name" value="Cyt_c-552/4"/>
</dbReference>
<evidence type="ECO:0000313" key="2">
    <source>
        <dbReference type="EMBL" id="HFT93850.1"/>
    </source>
</evidence>
<comment type="caution">
    <text evidence="2">The sequence shown here is derived from an EMBL/GenBank/DDBJ whole genome shotgun (WGS) entry which is preliminary data.</text>
</comment>
<dbReference type="EMBL" id="DTMM01000165">
    <property type="protein sequence ID" value="HFT93850.1"/>
    <property type="molecule type" value="Genomic_DNA"/>
</dbReference>
<feature type="domain" description="Cytochrome c-552/4" evidence="1">
    <location>
        <begin position="42"/>
        <end position="126"/>
    </location>
</feature>
<accession>A0A7C3QSK5</accession>
<dbReference type="Pfam" id="PF13435">
    <property type="entry name" value="Cytochrome_C554"/>
    <property type="match status" value="1"/>
</dbReference>
<gene>
    <name evidence="2" type="ORF">ENX03_07960</name>
</gene>
<protein>
    <submittedName>
        <fullName evidence="2">Cytochrome C554</fullName>
    </submittedName>
</protein>
<dbReference type="SUPFAM" id="SSF48695">
    <property type="entry name" value="Multiheme cytochromes"/>
    <property type="match status" value="1"/>
</dbReference>
<organism evidence="2">
    <name type="scientific">Leptospirillum ferriphilum</name>
    <dbReference type="NCBI Taxonomy" id="178606"/>
    <lineage>
        <taxon>Bacteria</taxon>
        <taxon>Pseudomonadati</taxon>
        <taxon>Nitrospirota</taxon>
        <taxon>Nitrospiria</taxon>
        <taxon>Nitrospirales</taxon>
        <taxon>Nitrospiraceae</taxon>
        <taxon>Leptospirillum</taxon>
    </lineage>
</organism>
<evidence type="ECO:0000259" key="1">
    <source>
        <dbReference type="Pfam" id="PF13435"/>
    </source>
</evidence>